<gene>
    <name evidence="1" type="ORF">PENSTE_c013G00825</name>
</gene>
<comment type="caution">
    <text evidence="1">The sequence shown here is derived from an EMBL/GenBank/DDBJ whole genome shotgun (WGS) entry which is preliminary data.</text>
</comment>
<sequence>MAYGFAESESKYSYREAYVEQLSSEVRKKAQNTFLWVSLVFKVLAQLKDWRALEKLGEIPEGLEGLYKKMMAHIDTMYEDEKVPCKAVLGATCVARRPLSYQEMHLVAGISSEIPIKDIIQLCGSFLAVQKETVHLLHHTAGQWLAEHFQSDQANGEIERIHQNMATHSVVAMSKKLRFNMYDMDPATPAHDMQLPGSNNPPFFHWLESLSLINKIPSASPAIKKLLVKAESNTTETSALINFLKDAERFTTRNLEIMAEAPLQIYASALVFSQEKSLIKSFFWDQRPSYVASITGLADGWGEVVFDGKTVATISREGTVELWDTESGICKKKLERTSTKEDELTRGLISAAQFSPDRTLIAIVLNNPPMVEMWDVATSDYSRIPRVCENRYLDWIHQIQFSKDGDLLAIGATEHTQVWDISSKVLIQQISLRTAEQDHSLEQRIALSPDGNTLAVIYLRTRVEIFHISSAEKRQTLNVSLGETNFSFTDDGKYLKTREGFLFVTNGVLEIAHPELSQSVINVDKSWIVRCGKRLTRVPADYNVSEVYAYHGKTLVLADVDGKVVFLDFADD</sequence>
<keyword evidence="2" id="KW-1185">Reference proteome</keyword>
<dbReference type="SUPFAM" id="SSF101908">
    <property type="entry name" value="Putative isomerase YbhE"/>
    <property type="match status" value="1"/>
</dbReference>
<evidence type="ECO:0000313" key="2">
    <source>
        <dbReference type="Proteomes" id="UP000191285"/>
    </source>
</evidence>
<protein>
    <submittedName>
        <fullName evidence="1">Uncharacterized protein</fullName>
    </submittedName>
</protein>
<dbReference type="STRING" id="303698.A0A1V6T3L9"/>
<reference evidence="2" key="1">
    <citation type="journal article" date="2017" name="Nat. Microbiol.">
        <title>Global analysis of biosynthetic gene clusters reveals vast potential of secondary metabolite production in Penicillium species.</title>
        <authorList>
            <person name="Nielsen J.C."/>
            <person name="Grijseels S."/>
            <person name="Prigent S."/>
            <person name="Ji B."/>
            <person name="Dainat J."/>
            <person name="Nielsen K.F."/>
            <person name="Frisvad J.C."/>
            <person name="Workman M."/>
            <person name="Nielsen J."/>
        </authorList>
    </citation>
    <scope>NUCLEOTIDE SEQUENCE [LARGE SCALE GENOMIC DNA]</scope>
    <source>
        <strain evidence="2">IBT 24891</strain>
    </source>
</reference>
<dbReference type="AlphaFoldDB" id="A0A1V6T3L9"/>
<name>A0A1V6T3L9_9EURO</name>
<organism evidence="1 2">
    <name type="scientific">Penicillium steckii</name>
    <dbReference type="NCBI Taxonomy" id="303698"/>
    <lineage>
        <taxon>Eukaryota</taxon>
        <taxon>Fungi</taxon>
        <taxon>Dikarya</taxon>
        <taxon>Ascomycota</taxon>
        <taxon>Pezizomycotina</taxon>
        <taxon>Eurotiomycetes</taxon>
        <taxon>Eurotiomycetidae</taxon>
        <taxon>Eurotiales</taxon>
        <taxon>Aspergillaceae</taxon>
        <taxon>Penicillium</taxon>
    </lineage>
</organism>
<accession>A0A1V6T3L9</accession>
<dbReference type="EMBL" id="MLKD01000013">
    <property type="protein sequence ID" value="OQE20353.1"/>
    <property type="molecule type" value="Genomic_DNA"/>
</dbReference>
<dbReference type="InterPro" id="IPR015943">
    <property type="entry name" value="WD40/YVTN_repeat-like_dom_sf"/>
</dbReference>
<dbReference type="PANTHER" id="PTHR10039">
    <property type="entry name" value="AMELOGENIN"/>
    <property type="match status" value="1"/>
</dbReference>
<proteinExistence type="predicted"/>
<dbReference type="Gene3D" id="2.130.10.10">
    <property type="entry name" value="YVTN repeat-like/Quinoprotein amine dehydrogenase"/>
    <property type="match status" value="1"/>
</dbReference>
<dbReference type="Proteomes" id="UP000191285">
    <property type="component" value="Unassembled WGS sequence"/>
</dbReference>
<evidence type="ECO:0000313" key="1">
    <source>
        <dbReference type="EMBL" id="OQE20353.1"/>
    </source>
</evidence>
<dbReference type="OrthoDB" id="4368804at2759"/>